<proteinExistence type="predicted"/>
<dbReference type="PROSITE" id="PS51186">
    <property type="entry name" value="GNAT"/>
    <property type="match status" value="1"/>
</dbReference>
<accession>A0ABQ2F0Z5</accession>
<dbReference type="Pfam" id="PF00583">
    <property type="entry name" value="Acetyltransf_1"/>
    <property type="match status" value="1"/>
</dbReference>
<evidence type="ECO:0000313" key="3">
    <source>
        <dbReference type="Proteomes" id="UP000647587"/>
    </source>
</evidence>
<dbReference type="RefSeq" id="WP_189011471.1">
    <property type="nucleotide sequence ID" value="NZ_BMPP01000021.1"/>
</dbReference>
<dbReference type="InterPro" id="IPR016181">
    <property type="entry name" value="Acyl_CoA_acyltransferase"/>
</dbReference>
<evidence type="ECO:0000313" key="2">
    <source>
        <dbReference type="EMBL" id="GGK39869.1"/>
    </source>
</evidence>
<dbReference type="SUPFAM" id="SSF55729">
    <property type="entry name" value="Acyl-CoA N-acyltransferases (Nat)"/>
    <property type="match status" value="1"/>
</dbReference>
<organism evidence="2 3">
    <name type="scientific">Deinococcus malanensis</name>
    <dbReference type="NCBI Taxonomy" id="1706855"/>
    <lineage>
        <taxon>Bacteria</taxon>
        <taxon>Thermotogati</taxon>
        <taxon>Deinococcota</taxon>
        <taxon>Deinococci</taxon>
        <taxon>Deinococcales</taxon>
        <taxon>Deinococcaceae</taxon>
        <taxon>Deinococcus</taxon>
    </lineage>
</organism>
<reference evidence="3" key="1">
    <citation type="journal article" date="2019" name="Int. J. Syst. Evol. Microbiol.">
        <title>The Global Catalogue of Microorganisms (GCM) 10K type strain sequencing project: providing services to taxonomists for standard genome sequencing and annotation.</title>
        <authorList>
            <consortium name="The Broad Institute Genomics Platform"/>
            <consortium name="The Broad Institute Genome Sequencing Center for Infectious Disease"/>
            <person name="Wu L."/>
            <person name="Ma J."/>
        </authorList>
    </citation>
    <scope>NUCLEOTIDE SEQUENCE [LARGE SCALE GENOMIC DNA]</scope>
    <source>
        <strain evidence="3">JCM 30331</strain>
    </source>
</reference>
<keyword evidence="3" id="KW-1185">Reference proteome</keyword>
<dbReference type="EMBL" id="BMPP01000021">
    <property type="protein sequence ID" value="GGK39869.1"/>
    <property type="molecule type" value="Genomic_DNA"/>
</dbReference>
<name>A0ABQ2F0Z5_9DEIO</name>
<dbReference type="CDD" id="cd04301">
    <property type="entry name" value="NAT_SF"/>
    <property type="match status" value="1"/>
</dbReference>
<protein>
    <recommendedName>
        <fullName evidence="1">N-acetyltransferase domain-containing protein</fullName>
    </recommendedName>
</protein>
<sequence length="124" mass="13662">MNALVRDFQPGDLDSIAAVHRDGATEPVVDRAMTQIHDAAGMDYLRRIILEDGGEVLGYGYLVRSAWHPPGWFQCEVFVSSGVRQRGHGAAIASRLIDQAREVGGTSVTTWSNGRFPQFERFAT</sequence>
<evidence type="ECO:0000259" key="1">
    <source>
        <dbReference type="PROSITE" id="PS51186"/>
    </source>
</evidence>
<dbReference type="Gene3D" id="3.40.630.30">
    <property type="match status" value="1"/>
</dbReference>
<dbReference type="Proteomes" id="UP000647587">
    <property type="component" value="Unassembled WGS sequence"/>
</dbReference>
<gene>
    <name evidence="2" type="ORF">GCM10008955_37150</name>
</gene>
<comment type="caution">
    <text evidence="2">The sequence shown here is derived from an EMBL/GenBank/DDBJ whole genome shotgun (WGS) entry which is preliminary data.</text>
</comment>
<dbReference type="InterPro" id="IPR000182">
    <property type="entry name" value="GNAT_dom"/>
</dbReference>
<feature type="domain" description="N-acetyltransferase" evidence="1">
    <location>
        <begin position="3"/>
        <end position="124"/>
    </location>
</feature>